<dbReference type="KEGG" id="mng:MNEG_11464"/>
<keyword evidence="3" id="KW-1185">Reference proteome</keyword>
<feature type="signal peptide" evidence="1">
    <location>
        <begin position="1"/>
        <end position="28"/>
    </location>
</feature>
<dbReference type="OrthoDB" id="10564024at2759"/>
<dbReference type="RefSeq" id="XP_013895518.1">
    <property type="nucleotide sequence ID" value="XM_014040064.1"/>
</dbReference>
<evidence type="ECO:0000313" key="2">
    <source>
        <dbReference type="EMBL" id="KIY96498.1"/>
    </source>
</evidence>
<evidence type="ECO:0000313" key="3">
    <source>
        <dbReference type="Proteomes" id="UP000054498"/>
    </source>
</evidence>
<evidence type="ECO:0000256" key="1">
    <source>
        <dbReference type="SAM" id="SignalP"/>
    </source>
</evidence>
<proteinExistence type="predicted"/>
<organism evidence="2 3">
    <name type="scientific">Monoraphidium neglectum</name>
    <dbReference type="NCBI Taxonomy" id="145388"/>
    <lineage>
        <taxon>Eukaryota</taxon>
        <taxon>Viridiplantae</taxon>
        <taxon>Chlorophyta</taxon>
        <taxon>core chlorophytes</taxon>
        <taxon>Chlorophyceae</taxon>
        <taxon>CS clade</taxon>
        <taxon>Sphaeropleales</taxon>
        <taxon>Selenastraceae</taxon>
        <taxon>Monoraphidium</taxon>
    </lineage>
</organism>
<dbReference type="Proteomes" id="UP000054498">
    <property type="component" value="Unassembled WGS sequence"/>
</dbReference>
<dbReference type="AlphaFoldDB" id="A0A0D2KL58"/>
<accession>A0A0D2KL58</accession>
<reference evidence="2 3" key="1">
    <citation type="journal article" date="2013" name="BMC Genomics">
        <title>Reconstruction of the lipid metabolism for the microalga Monoraphidium neglectum from its genome sequence reveals characteristics suitable for biofuel production.</title>
        <authorList>
            <person name="Bogen C."/>
            <person name="Al-Dilaimi A."/>
            <person name="Albersmeier A."/>
            <person name="Wichmann J."/>
            <person name="Grundmann M."/>
            <person name="Rupp O."/>
            <person name="Lauersen K.J."/>
            <person name="Blifernez-Klassen O."/>
            <person name="Kalinowski J."/>
            <person name="Goesmann A."/>
            <person name="Mussgnug J.H."/>
            <person name="Kruse O."/>
        </authorList>
    </citation>
    <scope>NUCLEOTIDE SEQUENCE [LARGE SCALE GENOMIC DNA]</scope>
    <source>
        <strain evidence="2 3">SAG 48.87</strain>
    </source>
</reference>
<keyword evidence="1" id="KW-0732">Signal</keyword>
<dbReference type="GeneID" id="25728729"/>
<protein>
    <submittedName>
        <fullName evidence="2">Uncharacterized protein</fullName>
    </submittedName>
</protein>
<feature type="chain" id="PRO_5002245793" evidence="1">
    <location>
        <begin position="29"/>
        <end position="225"/>
    </location>
</feature>
<sequence>MSACTNMARMMCCLLAITSGLVLPGVSAARVLRDFDDSDVGTIASQGANPLGKLSTFAQAHNAEVKTNARSSGIQHNEGTSMTIAGDIVPSARASVSTHSGAKAGGGAIPAVPIAVFGVTAVAATDNGVVALAGSNAMSIRKDGADASEVAYGSTTDVYDIATVGRSKGAGQTHAVFSNSVAVTDDGPTAAGISNAGGGLMAVASAGEAVAVSNADTLQNEQGMA</sequence>
<name>A0A0D2KL58_9CHLO</name>
<dbReference type="EMBL" id="KK102974">
    <property type="protein sequence ID" value="KIY96498.1"/>
    <property type="molecule type" value="Genomic_DNA"/>
</dbReference>
<gene>
    <name evidence="2" type="ORF">MNEG_11464</name>
</gene>